<dbReference type="RefSeq" id="WP_220247945.1">
    <property type="nucleotide sequence ID" value="NZ_JAICCF010000001.1"/>
</dbReference>
<evidence type="ECO:0000313" key="3">
    <source>
        <dbReference type="Proteomes" id="UP000812961"/>
    </source>
</evidence>
<organism evidence="2 3">
    <name type="scientific">Chitinophaga rhizophila</name>
    <dbReference type="NCBI Taxonomy" id="2866212"/>
    <lineage>
        <taxon>Bacteria</taxon>
        <taxon>Pseudomonadati</taxon>
        <taxon>Bacteroidota</taxon>
        <taxon>Chitinophagia</taxon>
        <taxon>Chitinophagales</taxon>
        <taxon>Chitinophagaceae</taxon>
        <taxon>Chitinophaga</taxon>
    </lineage>
</organism>
<evidence type="ECO:0000256" key="1">
    <source>
        <dbReference type="SAM" id="SignalP"/>
    </source>
</evidence>
<comment type="caution">
    <text evidence="2">The sequence shown here is derived from an EMBL/GenBank/DDBJ whole genome shotgun (WGS) entry which is preliminary data.</text>
</comment>
<feature type="signal peptide" evidence="1">
    <location>
        <begin position="1"/>
        <end position="19"/>
    </location>
</feature>
<accession>A0ABS7G4W0</accession>
<keyword evidence="3" id="KW-1185">Reference proteome</keyword>
<protein>
    <recommendedName>
        <fullName evidence="4">Lipoprotein</fullName>
    </recommendedName>
</protein>
<dbReference type="Proteomes" id="UP000812961">
    <property type="component" value="Unassembled WGS sequence"/>
</dbReference>
<keyword evidence="1" id="KW-0732">Signal</keyword>
<evidence type="ECO:0000313" key="2">
    <source>
        <dbReference type="EMBL" id="MBW8682705.1"/>
    </source>
</evidence>
<name>A0ABS7G4W0_9BACT</name>
<dbReference type="EMBL" id="JAICCF010000001">
    <property type="protein sequence ID" value="MBW8682705.1"/>
    <property type="molecule type" value="Genomic_DNA"/>
</dbReference>
<sequence length="166" mass="18477">MMKQIIAVCALFVFSACGASRKEMMQSVKENNLLQEKQVNDYVFRLQYMPPEGSNADTSLVYFRMNILNASGTPVKGTTTPAFSYGLDSLFAIVSGVDTIIPVDATRIANGTLNGAEYMLVFDKQSVLRNVESKLLFRDWLFTQQYISFPLSGNAINHIDSLSLKI</sequence>
<reference evidence="2 3" key="1">
    <citation type="submission" date="2021-08" db="EMBL/GenBank/DDBJ databases">
        <title>The genome sequence of Chitinophaga sp. B61.</title>
        <authorList>
            <person name="Zhang X."/>
        </authorList>
    </citation>
    <scope>NUCLEOTIDE SEQUENCE [LARGE SCALE GENOMIC DNA]</scope>
    <source>
        <strain evidence="2 3">B61</strain>
    </source>
</reference>
<feature type="chain" id="PRO_5045522138" description="Lipoprotein" evidence="1">
    <location>
        <begin position="20"/>
        <end position="166"/>
    </location>
</feature>
<dbReference type="PROSITE" id="PS51257">
    <property type="entry name" value="PROKAR_LIPOPROTEIN"/>
    <property type="match status" value="1"/>
</dbReference>
<proteinExistence type="predicted"/>
<evidence type="ECO:0008006" key="4">
    <source>
        <dbReference type="Google" id="ProtNLM"/>
    </source>
</evidence>
<gene>
    <name evidence="2" type="ORF">K1Y79_00040</name>
</gene>